<evidence type="ECO:0000313" key="4">
    <source>
        <dbReference type="EMBL" id="TCO77427.1"/>
    </source>
</evidence>
<dbReference type="SUPFAM" id="SSF46689">
    <property type="entry name" value="Homeodomain-like"/>
    <property type="match status" value="1"/>
</dbReference>
<protein>
    <submittedName>
        <fullName evidence="4">TetR family transcriptional regulator</fullName>
    </submittedName>
</protein>
<feature type="domain" description="HTH tetR-type" evidence="3">
    <location>
        <begin position="1"/>
        <end position="60"/>
    </location>
</feature>
<dbReference type="GO" id="GO:0003677">
    <property type="term" value="F:DNA binding"/>
    <property type="evidence" value="ECO:0007669"/>
    <property type="project" value="UniProtKB-UniRule"/>
</dbReference>
<dbReference type="Gene3D" id="1.10.357.10">
    <property type="entry name" value="Tetracycline Repressor, domain 2"/>
    <property type="match status" value="1"/>
</dbReference>
<dbReference type="PANTHER" id="PTHR43479">
    <property type="entry name" value="ACREF/ENVCD OPERON REPRESSOR-RELATED"/>
    <property type="match status" value="1"/>
</dbReference>
<sequence length="194" mass="22526">MSINKIKLVALNLFAKNGYEGTSLSAIAEGVGMKKASIYYHFKSKEDLFMTIFDDILNDEIARMKKLTQEIKNYKVEEKLYSMFQFYYEKNETNKVDTIFWKRAMLFSPVALSESIKMKFITYENVSNGILASIFEEGIENGIIKSNNIKNLLAAFYCLIDGVFVELHYYGRDAYKTRLDSIWNVFWTGIINID</sequence>
<proteinExistence type="predicted"/>
<dbReference type="EMBL" id="SLWV01000006">
    <property type="protein sequence ID" value="TCO77427.1"/>
    <property type="molecule type" value="Genomic_DNA"/>
</dbReference>
<dbReference type="InterPro" id="IPR036271">
    <property type="entry name" value="Tet_transcr_reg_TetR-rel_C_sf"/>
</dbReference>
<dbReference type="PRINTS" id="PR00455">
    <property type="entry name" value="HTHTETR"/>
</dbReference>
<gene>
    <name evidence="4" type="ORF">EV214_10669</name>
</gene>
<dbReference type="InterPro" id="IPR050624">
    <property type="entry name" value="HTH-type_Tx_Regulator"/>
</dbReference>
<evidence type="ECO:0000313" key="5">
    <source>
        <dbReference type="Proteomes" id="UP000294919"/>
    </source>
</evidence>
<dbReference type="InterPro" id="IPR009057">
    <property type="entry name" value="Homeodomain-like_sf"/>
</dbReference>
<keyword evidence="5" id="KW-1185">Reference proteome</keyword>
<dbReference type="Gene3D" id="1.10.10.60">
    <property type="entry name" value="Homeodomain-like"/>
    <property type="match status" value="1"/>
</dbReference>
<dbReference type="PROSITE" id="PS50977">
    <property type="entry name" value="HTH_TETR_2"/>
    <property type="match status" value="1"/>
</dbReference>
<dbReference type="InterPro" id="IPR001647">
    <property type="entry name" value="HTH_TetR"/>
</dbReference>
<evidence type="ECO:0000259" key="3">
    <source>
        <dbReference type="PROSITE" id="PS50977"/>
    </source>
</evidence>
<comment type="caution">
    <text evidence="4">The sequence shown here is derived from an EMBL/GenBank/DDBJ whole genome shotgun (WGS) entry which is preliminary data.</text>
</comment>
<evidence type="ECO:0000256" key="2">
    <source>
        <dbReference type="PROSITE-ProRule" id="PRU00335"/>
    </source>
</evidence>
<reference evidence="4 5" key="1">
    <citation type="submission" date="2019-03" db="EMBL/GenBank/DDBJ databases">
        <title>Genomic Encyclopedia of Type Strains, Phase IV (KMG-IV): sequencing the most valuable type-strain genomes for metagenomic binning, comparative biology and taxonomic classification.</title>
        <authorList>
            <person name="Goeker M."/>
        </authorList>
    </citation>
    <scope>NUCLEOTIDE SEQUENCE [LARGE SCALE GENOMIC DNA]</scope>
    <source>
        <strain evidence="4 5">DSM 102940</strain>
    </source>
</reference>
<dbReference type="PANTHER" id="PTHR43479:SF11">
    <property type="entry name" value="ACREF_ENVCD OPERON REPRESSOR-RELATED"/>
    <property type="match status" value="1"/>
</dbReference>
<feature type="DNA-binding region" description="H-T-H motif" evidence="2">
    <location>
        <begin position="23"/>
        <end position="42"/>
    </location>
</feature>
<dbReference type="SUPFAM" id="SSF48498">
    <property type="entry name" value="Tetracyclin repressor-like, C-terminal domain"/>
    <property type="match status" value="1"/>
</dbReference>
<name>A0A4R2KX26_9FIRM</name>
<organism evidence="4 5">
    <name type="scientific">Marinisporobacter balticus</name>
    <dbReference type="NCBI Taxonomy" id="2018667"/>
    <lineage>
        <taxon>Bacteria</taxon>
        <taxon>Bacillati</taxon>
        <taxon>Bacillota</taxon>
        <taxon>Clostridia</taxon>
        <taxon>Peptostreptococcales</taxon>
        <taxon>Thermotaleaceae</taxon>
        <taxon>Marinisporobacter</taxon>
    </lineage>
</organism>
<evidence type="ECO:0000256" key="1">
    <source>
        <dbReference type="ARBA" id="ARBA00023125"/>
    </source>
</evidence>
<dbReference type="Proteomes" id="UP000294919">
    <property type="component" value="Unassembled WGS sequence"/>
</dbReference>
<keyword evidence="1 2" id="KW-0238">DNA-binding</keyword>
<dbReference type="RefSeq" id="WP_165916280.1">
    <property type="nucleotide sequence ID" value="NZ_SLWV01000006.1"/>
</dbReference>
<dbReference type="Pfam" id="PF00440">
    <property type="entry name" value="TetR_N"/>
    <property type="match status" value="1"/>
</dbReference>
<dbReference type="AlphaFoldDB" id="A0A4R2KX26"/>
<accession>A0A4R2KX26</accession>